<evidence type="ECO:0000256" key="1">
    <source>
        <dbReference type="SAM" id="MobiDB-lite"/>
    </source>
</evidence>
<feature type="region of interest" description="Disordered" evidence="1">
    <location>
        <begin position="68"/>
        <end position="104"/>
    </location>
</feature>
<reference evidence="2 3" key="1">
    <citation type="submission" date="2024-01" db="EMBL/GenBank/DDBJ databases">
        <title>The genomes of 5 underutilized Papilionoideae crops provide insights into root nodulation and disease resistanc.</title>
        <authorList>
            <person name="Yuan L."/>
        </authorList>
    </citation>
    <scope>NUCLEOTIDE SEQUENCE [LARGE SCALE GENOMIC DNA]</scope>
    <source>
        <strain evidence="2">ZHUSHIDOU_FW_LH</strain>
        <tissue evidence="2">Leaf</tissue>
    </source>
</reference>
<evidence type="ECO:0000313" key="2">
    <source>
        <dbReference type="EMBL" id="KAK7267275.1"/>
    </source>
</evidence>
<sequence>MDSMELKNCLSSVLLLTVAMLTTALGAFVGVNIGTDVLSLKQITQQHLDWKRRNKAALLRRQRATIASGDSEVATASGDSKAVSGVKDRGRGTSSDGRDRERDN</sequence>
<gene>
    <name evidence="2" type="ORF">RIF29_19942</name>
</gene>
<protein>
    <submittedName>
        <fullName evidence="2">Uncharacterized protein</fullName>
    </submittedName>
</protein>
<comment type="caution">
    <text evidence="2">The sequence shown here is derived from an EMBL/GenBank/DDBJ whole genome shotgun (WGS) entry which is preliminary data.</text>
</comment>
<name>A0AAN9F2K4_CROPI</name>
<accession>A0AAN9F2K4</accession>
<dbReference type="EMBL" id="JAYWIO010000004">
    <property type="protein sequence ID" value="KAK7267275.1"/>
    <property type="molecule type" value="Genomic_DNA"/>
</dbReference>
<feature type="compositionally biased region" description="Basic and acidic residues" evidence="1">
    <location>
        <begin position="86"/>
        <end position="104"/>
    </location>
</feature>
<evidence type="ECO:0000313" key="3">
    <source>
        <dbReference type="Proteomes" id="UP001372338"/>
    </source>
</evidence>
<keyword evidence="3" id="KW-1185">Reference proteome</keyword>
<dbReference type="Proteomes" id="UP001372338">
    <property type="component" value="Unassembled WGS sequence"/>
</dbReference>
<dbReference type="AlphaFoldDB" id="A0AAN9F2K4"/>
<organism evidence="2 3">
    <name type="scientific">Crotalaria pallida</name>
    <name type="common">Smooth rattlebox</name>
    <name type="synonym">Crotalaria striata</name>
    <dbReference type="NCBI Taxonomy" id="3830"/>
    <lineage>
        <taxon>Eukaryota</taxon>
        <taxon>Viridiplantae</taxon>
        <taxon>Streptophyta</taxon>
        <taxon>Embryophyta</taxon>
        <taxon>Tracheophyta</taxon>
        <taxon>Spermatophyta</taxon>
        <taxon>Magnoliopsida</taxon>
        <taxon>eudicotyledons</taxon>
        <taxon>Gunneridae</taxon>
        <taxon>Pentapetalae</taxon>
        <taxon>rosids</taxon>
        <taxon>fabids</taxon>
        <taxon>Fabales</taxon>
        <taxon>Fabaceae</taxon>
        <taxon>Papilionoideae</taxon>
        <taxon>50 kb inversion clade</taxon>
        <taxon>genistoids sensu lato</taxon>
        <taxon>core genistoids</taxon>
        <taxon>Crotalarieae</taxon>
        <taxon>Crotalaria</taxon>
    </lineage>
</organism>
<proteinExistence type="predicted"/>